<evidence type="ECO:0008006" key="9">
    <source>
        <dbReference type="Google" id="ProtNLM"/>
    </source>
</evidence>
<dbReference type="Gene3D" id="1.20.900.10">
    <property type="entry name" value="Dbl homology (DH) domain"/>
    <property type="match status" value="1"/>
</dbReference>
<dbReference type="InterPro" id="IPR001180">
    <property type="entry name" value="CNH_dom"/>
</dbReference>
<feature type="domain" description="DH" evidence="5">
    <location>
        <begin position="200"/>
        <end position="409"/>
    </location>
</feature>
<dbReference type="InterPro" id="IPR052233">
    <property type="entry name" value="Rho-type_GEFs"/>
</dbReference>
<dbReference type="InterPro" id="IPR001849">
    <property type="entry name" value="PH_domain"/>
</dbReference>
<dbReference type="PANTHER" id="PTHR46572:SF1">
    <property type="entry name" value="RHO1 GUANINE NUCLEOTIDE EXCHANGE FACTOR TUS1"/>
    <property type="match status" value="1"/>
</dbReference>
<dbReference type="Proteomes" id="UP001195769">
    <property type="component" value="Unassembled WGS sequence"/>
</dbReference>
<dbReference type="SUPFAM" id="SSF50729">
    <property type="entry name" value="PH domain-like"/>
    <property type="match status" value="1"/>
</dbReference>
<dbReference type="PROSITE" id="PS50010">
    <property type="entry name" value="DH_2"/>
    <property type="match status" value="1"/>
</dbReference>
<keyword evidence="8" id="KW-1185">Reference proteome</keyword>
<dbReference type="AlphaFoldDB" id="A0AAD4EFU9"/>
<evidence type="ECO:0000259" key="4">
    <source>
        <dbReference type="PROSITE" id="PS50003"/>
    </source>
</evidence>
<dbReference type="SMART" id="SM00325">
    <property type="entry name" value="RhoGEF"/>
    <property type="match status" value="1"/>
</dbReference>
<dbReference type="InterPro" id="IPR011993">
    <property type="entry name" value="PH-like_dom_sf"/>
</dbReference>
<feature type="domain" description="PH" evidence="4">
    <location>
        <begin position="444"/>
        <end position="573"/>
    </location>
</feature>
<evidence type="ECO:0000256" key="3">
    <source>
        <dbReference type="SAM" id="MobiDB-lite"/>
    </source>
</evidence>
<dbReference type="EMBL" id="JABBWK010000007">
    <property type="protein sequence ID" value="KAG1905500.1"/>
    <property type="molecule type" value="Genomic_DNA"/>
</dbReference>
<evidence type="ECO:0000313" key="7">
    <source>
        <dbReference type="EMBL" id="KAG1905500.1"/>
    </source>
</evidence>
<evidence type="ECO:0000259" key="5">
    <source>
        <dbReference type="PROSITE" id="PS50010"/>
    </source>
</evidence>
<protein>
    <recommendedName>
        <fullName evidence="9">Rho1 guanine nucleotide exchange factor 1</fullName>
    </recommendedName>
</protein>
<keyword evidence="1" id="KW-0597">Phosphoprotein</keyword>
<name>A0AAD4EFU9_9AGAM</name>
<dbReference type="PANTHER" id="PTHR46572">
    <property type="entry name" value="RHO1 GDP-GTP EXCHANGE PROTEIN 1-RELATED"/>
    <property type="match status" value="1"/>
</dbReference>
<dbReference type="RefSeq" id="XP_041231075.1">
    <property type="nucleotide sequence ID" value="XM_041364874.1"/>
</dbReference>
<reference evidence="7" key="1">
    <citation type="journal article" date="2020" name="New Phytol.">
        <title>Comparative genomics reveals dynamic genome evolution in host specialist ectomycorrhizal fungi.</title>
        <authorList>
            <person name="Lofgren L.A."/>
            <person name="Nguyen N.H."/>
            <person name="Vilgalys R."/>
            <person name="Ruytinx J."/>
            <person name="Liao H.L."/>
            <person name="Branco S."/>
            <person name="Kuo A."/>
            <person name="LaButti K."/>
            <person name="Lipzen A."/>
            <person name="Andreopoulos W."/>
            <person name="Pangilinan J."/>
            <person name="Riley R."/>
            <person name="Hundley H."/>
            <person name="Na H."/>
            <person name="Barry K."/>
            <person name="Grigoriev I.V."/>
            <person name="Stajich J.E."/>
            <person name="Kennedy P.G."/>
        </authorList>
    </citation>
    <scope>NUCLEOTIDE SEQUENCE</scope>
    <source>
        <strain evidence="7">FC203</strain>
    </source>
</reference>
<keyword evidence="2" id="KW-0344">Guanine-nucleotide releasing factor</keyword>
<evidence type="ECO:0000256" key="1">
    <source>
        <dbReference type="ARBA" id="ARBA00022553"/>
    </source>
</evidence>
<dbReference type="SMART" id="SM00036">
    <property type="entry name" value="CNH"/>
    <property type="match status" value="1"/>
</dbReference>
<dbReference type="SUPFAM" id="SSF48065">
    <property type="entry name" value="DBL homology domain (DH-domain)"/>
    <property type="match status" value="1"/>
</dbReference>
<evidence type="ECO:0000259" key="6">
    <source>
        <dbReference type="PROSITE" id="PS50219"/>
    </source>
</evidence>
<dbReference type="Pfam" id="PF00621">
    <property type="entry name" value="RhoGEF"/>
    <property type="match status" value="1"/>
</dbReference>
<dbReference type="CDD" id="cd00160">
    <property type="entry name" value="RhoGEF"/>
    <property type="match status" value="1"/>
</dbReference>
<gene>
    <name evidence="7" type="ORF">F5891DRAFT_1139595</name>
</gene>
<dbReference type="Gene3D" id="2.30.29.30">
    <property type="entry name" value="Pleckstrin-homology domain (PH domain)/Phosphotyrosine-binding domain (PTB)"/>
    <property type="match status" value="1"/>
</dbReference>
<dbReference type="PROSITE" id="PS50003">
    <property type="entry name" value="PH_DOMAIN"/>
    <property type="match status" value="1"/>
</dbReference>
<evidence type="ECO:0000256" key="2">
    <source>
        <dbReference type="ARBA" id="ARBA00022658"/>
    </source>
</evidence>
<sequence length="978" mass="111068">MHNQRHYPYVTIPPGATPLPNLSPLQAYQDEFEHNAPSGDLLNPWDQTPTTRHPNGRPGELRSRPRTRSAYEPLPPTISFPEPEIHRFASQRTTLHPYSPRHRPSKSDDGHGSLPPSGDHSTRPFTPVTPDSASSMHYPPEDDWEAPVNQLTRELSNVSLYSEEGLRLFQAGHQLAEKDEEWHRLVPPEAQEALGKKEVERQSVLFELFKSERDYVEDLRLVTEVASTAIMIQTYPANSLPQVFIEPLQFAKPPVIASDRLRPFVQEVFWNLGQISVHHERMLAALFERQLDQHPLVQSVTDIVLETCFQFQADYESYIKHYPIAEERHRTELSRNKNYQVFIQKCSQDPRMRKRDMITFLSRPVTRLPRLHLILEHIQKITEPGHPDLEDLPLLLNILSDFLKSTQPGIAAAENRVKYWNVCESLTMPKGQIMDLDWYDDSRSLVYSGPVARRSKSEMDWHPWTDLFAVLLDNYLLLTKEERRTGGILKRYVSSRPIPLEYLKLGSFEGQPESRRERSEEGGILDSLRAQYKPIYPFTIYHSADKLERRYTLYAPTESAREKWRNALVETKGIDDVRRDANKWFAPQLVDDGSFRSPGAYTPRGFGSKASGRVVNAVSFTAAGGKRLMAVGCATGIYVGLRGDISFRKILSYGNPSSIIVLQEFNKFIVHHESYLLSYSLDILARVAMYQAPASSLDASMEKIAGEDGTVLFCTVGRIKQRMIVIYALKSFFQITVHALEACNLSELRRTPSRGSQGTISSFRPFGEPLYVPKDAYSVMALAKMIAISTEKGIVIADPTDASRQMIQVVPDFSGATCDSTDMADLKTRCEDAKPLGLIRTETREILVIYDTLGCYITKQGVPHRKCGFILWETKATSFAHRGSHVMLFSPEFIEIRSISTGRLDQVIEGSDIRLLMHTNLRSHSVDDPLFVAMRGTKDDKDGVSDKIIELVRTGDFNSTQTPMTPTPVDGLWDEWDM</sequence>
<organism evidence="7 8">
    <name type="scientific">Suillus fuscotomentosus</name>
    <dbReference type="NCBI Taxonomy" id="1912939"/>
    <lineage>
        <taxon>Eukaryota</taxon>
        <taxon>Fungi</taxon>
        <taxon>Dikarya</taxon>
        <taxon>Basidiomycota</taxon>
        <taxon>Agaricomycotina</taxon>
        <taxon>Agaricomycetes</taxon>
        <taxon>Agaricomycetidae</taxon>
        <taxon>Boletales</taxon>
        <taxon>Suillineae</taxon>
        <taxon>Suillaceae</taxon>
        <taxon>Suillus</taxon>
    </lineage>
</organism>
<dbReference type="InterPro" id="IPR035899">
    <property type="entry name" value="DBL_dom_sf"/>
</dbReference>
<dbReference type="Pfam" id="PF00780">
    <property type="entry name" value="CNH"/>
    <property type="match status" value="1"/>
</dbReference>
<dbReference type="GeneID" id="64659172"/>
<dbReference type="PROSITE" id="PS50219">
    <property type="entry name" value="CNH"/>
    <property type="match status" value="1"/>
</dbReference>
<dbReference type="GO" id="GO:0005085">
    <property type="term" value="F:guanyl-nucleotide exchange factor activity"/>
    <property type="evidence" value="ECO:0007669"/>
    <property type="project" value="UniProtKB-KW"/>
</dbReference>
<dbReference type="InterPro" id="IPR041675">
    <property type="entry name" value="PH_5"/>
</dbReference>
<proteinExistence type="predicted"/>
<dbReference type="SMART" id="SM00233">
    <property type="entry name" value="PH"/>
    <property type="match status" value="1"/>
</dbReference>
<evidence type="ECO:0000313" key="8">
    <source>
        <dbReference type="Proteomes" id="UP001195769"/>
    </source>
</evidence>
<dbReference type="InterPro" id="IPR000219">
    <property type="entry name" value="DH_dom"/>
</dbReference>
<feature type="region of interest" description="Disordered" evidence="3">
    <location>
        <begin position="1"/>
        <end position="143"/>
    </location>
</feature>
<comment type="caution">
    <text evidence="7">The sequence shown here is derived from an EMBL/GenBank/DDBJ whole genome shotgun (WGS) entry which is preliminary data.</text>
</comment>
<feature type="domain" description="CNH" evidence="6">
    <location>
        <begin position="611"/>
        <end position="923"/>
    </location>
</feature>
<dbReference type="CDD" id="cd00821">
    <property type="entry name" value="PH"/>
    <property type="match status" value="1"/>
</dbReference>
<dbReference type="Pfam" id="PF15405">
    <property type="entry name" value="PH_5"/>
    <property type="match status" value="1"/>
</dbReference>
<accession>A0AAD4EFU9</accession>